<evidence type="ECO:0000313" key="4">
    <source>
        <dbReference type="EMBL" id="MDM7889709.1"/>
    </source>
</evidence>
<feature type="chain" id="PRO_5045172689" evidence="2">
    <location>
        <begin position="29"/>
        <end position="595"/>
    </location>
</feature>
<sequence>MRRSALRGVTVAAVATALVVGSPLAAQAATYPSDSTKPDLVSLLNGYDQYWTSSGKNDLHGTVNDPATLAKNDQLTSWINQHATTAQQFRALQDAEYDNSARTAYDQSFTVSQGLGAELGKLFVDGRHAGELPLTDALIKSTGGTSGAYVGTGDAKAHYSYPRPYLPTDTAATLPAGDDTASCNPATVNASSLAANRTGKAWADAKGNLTITRVPATTDTTHEFSPNDVVLDAGYGQKGICTGGSYPSGHTTTAYQAGITLATLVPELAPEILARASEAGNDRIVLGVHYPLDIMGGRIDGEAALAARWSDTQYRTEVLEPARAELTKYLEAQCGGTLAECISAEKPYTDDPYGGQAMPGGTAQVVTDRASAVQVYRERMTYGFAKTGTAGLAPSVPTGASNLLLSTFPTLTDAQRTQVLAQTEIASGYPLDQSGTANGSWERLDLAAATSATVAVGTDGTATVLSTGGEARVVSGVLTAPEGTSVQAGGAIALAGTGLPAGATLQVVLRSDPVEVGTLTVGADGTATGSVTIPAGTSVRAHTLDLVDASGASVLVTPLAITVTAAPSAGGSTGGTGTGTTGTVPAGVHLPVVSG</sequence>
<feature type="domain" description="Phosphatidic acid phosphatase type 2/haloperoxidase" evidence="3">
    <location>
        <begin position="148"/>
        <end position="316"/>
    </location>
</feature>
<dbReference type="InterPro" id="IPR018296">
    <property type="entry name" value="Acid_Pase_classA_bac_CS"/>
</dbReference>
<gene>
    <name evidence="4" type="ORF">QUG98_14740</name>
</gene>
<feature type="region of interest" description="Disordered" evidence="1">
    <location>
        <begin position="568"/>
        <end position="595"/>
    </location>
</feature>
<evidence type="ECO:0000259" key="3">
    <source>
        <dbReference type="Pfam" id="PF01569"/>
    </source>
</evidence>
<organism evidence="4 5">
    <name type="scientific">Curtobacterium subtropicum</name>
    <dbReference type="NCBI Taxonomy" id="3055138"/>
    <lineage>
        <taxon>Bacteria</taxon>
        <taxon>Bacillati</taxon>
        <taxon>Actinomycetota</taxon>
        <taxon>Actinomycetes</taxon>
        <taxon>Micrococcales</taxon>
        <taxon>Microbacteriaceae</taxon>
        <taxon>Curtobacterium</taxon>
    </lineage>
</organism>
<reference evidence="4 5" key="1">
    <citation type="submission" date="2023-06" db="EMBL/GenBank/DDBJ databases">
        <authorList>
            <person name="Feng G."/>
            <person name="Li J."/>
            <person name="Zhu H."/>
        </authorList>
    </citation>
    <scope>NUCLEOTIDE SEQUENCE [LARGE SCALE GENOMIC DNA]</scope>
    <source>
        <strain evidence="4 5">RHCJP20</strain>
    </source>
</reference>
<dbReference type="Pfam" id="PF01569">
    <property type="entry name" value="PAP2"/>
    <property type="match status" value="1"/>
</dbReference>
<dbReference type="SUPFAM" id="SSF48317">
    <property type="entry name" value="Acid phosphatase/Vanadium-dependent haloperoxidase"/>
    <property type="match status" value="1"/>
</dbReference>
<dbReference type="InterPro" id="IPR000326">
    <property type="entry name" value="PAP2/HPO"/>
</dbReference>
<dbReference type="EMBL" id="JAUCMM010000013">
    <property type="protein sequence ID" value="MDM7889709.1"/>
    <property type="molecule type" value="Genomic_DNA"/>
</dbReference>
<keyword evidence="5" id="KW-1185">Reference proteome</keyword>
<accession>A0ABT7TLF5</accession>
<dbReference type="Gene3D" id="1.20.144.10">
    <property type="entry name" value="Phosphatidic acid phosphatase type 2/haloperoxidase"/>
    <property type="match status" value="1"/>
</dbReference>
<feature type="signal peptide" evidence="2">
    <location>
        <begin position="1"/>
        <end position="28"/>
    </location>
</feature>
<dbReference type="Proteomes" id="UP001235720">
    <property type="component" value="Unassembled WGS sequence"/>
</dbReference>
<evidence type="ECO:0000256" key="2">
    <source>
        <dbReference type="SAM" id="SignalP"/>
    </source>
</evidence>
<protein>
    <submittedName>
        <fullName evidence="4">Phosphatase PAP2 family protein</fullName>
    </submittedName>
</protein>
<evidence type="ECO:0000313" key="5">
    <source>
        <dbReference type="Proteomes" id="UP001235720"/>
    </source>
</evidence>
<keyword evidence="2" id="KW-0732">Signal</keyword>
<dbReference type="RefSeq" id="WP_289471276.1">
    <property type="nucleotide sequence ID" value="NZ_JAUCMM010000013.1"/>
</dbReference>
<feature type="compositionally biased region" description="Gly residues" evidence="1">
    <location>
        <begin position="571"/>
        <end position="580"/>
    </location>
</feature>
<dbReference type="InterPro" id="IPR036938">
    <property type="entry name" value="PAP2/HPO_sf"/>
</dbReference>
<comment type="caution">
    <text evidence="4">The sequence shown here is derived from an EMBL/GenBank/DDBJ whole genome shotgun (WGS) entry which is preliminary data.</text>
</comment>
<proteinExistence type="predicted"/>
<dbReference type="PROSITE" id="PS01157">
    <property type="entry name" value="ACID_PHOSPH_CL_A"/>
    <property type="match status" value="1"/>
</dbReference>
<evidence type="ECO:0000256" key="1">
    <source>
        <dbReference type="SAM" id="MobiDB-lite"/>
    </source>
</evidence>
<name>A0ABT7TLF5_9MICO</name>